<name>A0ABW0QG97_9BURK</name>
<protein>
    <submittedName>
        <fullName evidence="1">Uncharacterized protein</fullName>
    </submittedName>
</protein>
<dbReference type="EMBL" id="JBHSMX010000066">
    <property type="protein sequence ID" value="MFC5523936.1"/>
    <property type="molecule type" value="Genomic_DNA"/>
</dbReference>
<comment type="caution">
    <text evidence="1">The sequence shown here is derived from an EMBL/GenBank/DDBJ whole genome shotgun (WGS) entry which is preliminary data.</text>
</comment>
<proteinExistence type="predicted"/>
<keyword evidence="2" id="KW-1185">Reference proteome</keyword>
<organism evidence="1 2">
    <name type="scientific">Polaromonas jejuensis</name>
    <dbReference type="NCBI Taxonomy" id="457502"/>
    <lineage>
        <taxon>Bacteria</taxon>
        <taxon>Pseudomonadati</taxon>
        <taxon>Pseudomonadota</taxon>
        <taxon>Betaproteobacteria</taxon>
        <taxon>Burkholderiales</taxon>
        <taxon>Comamonadaceae</taxon>
        <taxon>Polaromonas</taxon>
    </lineage>
</organism>
<dbReference type="Proteomes" id="UP001596084">
    <property type="component" value="Unassembled WGS sequence"/>
</dbReference>
<evidence type="ECO:0000313" key="2">
    <source>
        <dbReference type="Proteomes" id="UP001596084"/>
    </source>
</evidence>
<gene>
    <name evidence="1" type="ORF">ACFPP7_23945</name>
</gene>
<dbReference type="RefSeq" id="WP_068832125.1">
    <property type="nucleotide sequence ID" value="NZ_JBHSMX010000066.1"/>
</dbReference>
<reference evidence="2" key="1">
    <citation type="journal article" date="2019" name="Int. J. Syst. Evol. Microbiol.">
        <title>The Global Catalogue of Microorganisms (GCM) 10K type strain sequencing project: providing services to taxonomists for standard genome sequencing and annotation.</title>
        <authorList>
            <consortium name="The Broad Institute Genomics Platform"/>
            <consortium name="The Broad Institute Genome Sequencing Center for Infectious Disease"/>
            <person name="Wu L."/>
            <person name="Ma J."/>
        </authorList>
    </citation>
    <scope>NUCLEOTIDE SEQUENCE [LARGE SCALE GENOMIC DNA]</scope>
    <source>
        <strain evidence="2">CGMCC 4.7277</strain>
    </source>
</reference>
<evidence type="ECO:0000313" key="1">
    <source>
        <dbReference type="EMBL" id="MFC5523936.1"/>
    </source>
</evidence>
<accession>A0ABW0QG97</accession>
<sequence>MNQTQLLALMAELAQEEQAFAPDDAMAYLAEYLERTRLAMDQADSEALLYVGACIWKLQRCGPDQA</sequence>